<evidence type="ECO:0000313" key="3">
    <source>
        <dbReference type="Proteomes" id="UP000250235"/>
    </source>
</evidence>
<feature type="region of interest" description="Disordered" evidence="1">
    <location>
        <begin position="19"/>
        <end position="47"/>
    </location>
</feature>
<evidence type="ECO:0000313" key="2">
    <source>
        <dbReference type="EMBL" id="KZV15477.1"/>
    </source>
</evidence>
<accession>A0A2Z7A1W7</accession>
<gene>
    <name evidence="2" type="ORF">F511_41235</name>
</gene>
<protein>
    <submittedName>
        <fullName evidence="2">Uncharacterized protein</fullName>
    </submittedName>
</protein>
<feature type="region of interest" description="Disordered" evidence="1">
    <location>
        <begin position="64"/>
        <end position="86"/>
    </location>
</feature>
<organism evidence="2 3">
    <name type="scientific">Dorcoceras hygrometricum</name>
    <dbReference type="NCBI Taxonomy" id="472368"/>
    <lineage>
        <taxon>Eukaryota</taxon>
        <taxon>Viridiplantae</taxon>
        <taxon>Streptophyta</taxon>
        <taxon>Embryophyta</taxon>
        <taxon>Tracheophyta</taxon>
        <taxon>Spermatophyta</taxon>
        <taxon>Magnoliopsida</taxon>
        <taxon>eudicotyledons</taxon>
        <taxon>Gunneridae</taxon>
        <taxon>Pentapetalae</taxon>
        <taxon>asterids</taxon>
        <taxon>lamiids</taxon>
        <taxon>Lamiales</taxon>
        <taxon>Gesneriaceae</taxon>
        <taxon>Didymocarpoideae</taxon>
        <taxon>Trichosporeae</taxon>
        <taxon>Loxocarpinae</taxon>
        <taxon>Dorcoceras</taxon>
    </lineage>
</organism>
<evidence type="ECO:0000256" key="1">
    <source>
        <dbReference type="SAM" id="MobiDB-lite"/>
    </source>
</evidence>
<keyword evidence="3" id="KW-1185">Reference proteome</keyword>
<dbReference type="AlphaFoldDB" id="A0A2Z7A1W7"/>
<reference evidence="2 3" key="1">
    <citation type="journal article" date="2015" name="Proc. Natl. Acad. Sci. U.S.A.">
        <title>The resurrection genome of Boea hygrometrica: A blueprint for survival of dehydration.</title>
        <authorList>
            <person name="Xiao L."/>
            <person name="Yang G."/>
            <person name="Zhang L."/>
            <person name="Yang X."/>
            <person name="Zhao S."/>
            <person name="Ji Z."/>
            <person name="Zhou Q."/>
            <person name="Hu M."/>
            <person name="Wang Y."/>
            <person name="Chen M."/>
            <person name="Xu Y."/>
            <person name="Jin H."/>
            <person name="Xiao X."/>
            <person name="Hu G."/>
            <person name="Bao F."/>
            <person name="Hu Y."/>
            <person name="Wan P."/>
            <person name="Li L."/>
            <person name="Deng X."/>
            <person name="Kuang T."/>
            <person name="Xiang C."/>
            <person name="Zhu J.K."/>
            <person name="Oliver M.J."/>
            <person name="He Y."/>
        </authorList>
    </citation>
    <scope>NUCLEOTIDE SEQUENCE [LARGE SCALE GENOMIC DNA]</scope>
    <source>
        <strain evidence="3">cv. XS01</strain>
    </source>
</reference>
<dbReference type="Proteomes" id="UP000250235">
    <property type="component" value="Unassembled WGS sequence"/>
</dbReference>
<dbReference type="EMBL" id="KV020091">
    <property type="protein sequence ID" value="KZV15477.1"/>
    <property type="molecule type" value="Genomic_DNA"/>
</dbReference>
<proteinExistence type="predicted"/>
<sequence>MGLHWLKHHQGQLQNLKNHIHNQNSPKGKGSKPSKKSDVTQPTTPMGLHWLKHHQGQLQNLKNHIHNQNSPKGKGSKPSKKSDVTQQTDAACNISCRAMHERCNASSVSTGSQTNGQKLWKHHCVIGCYPTISKGKYMWLIVDTRTGATRLVVRNDKCTTTTRHHLSRPLQLRIMRTARHGLSAINRDYAKQHRITRGKLK</sequence>
<name>A0A2Z7A1W7_9LAMI</name>